<gene>
    <name evidence="1" type="ORF">LCGC14_1122720</name>
</gene>
<dbReference type="EMBL" id="LAZR01005203">
    <property type="protein sequence ID" value="KKN01937.1"/>
    <property type="molecule type" value="Genomic_DNA"/>
</dbReference>
<sequence>MEKILVRVIMHKNNAYLVQYVTDENIINRVIVPMSDLEMKDNKQGYVTEEALEMGIPHGIPWEIHLNDLNISSEEFAIALHKAGIWTYEDAINDPQGRTNALRSTLTPVLREVKTILKKYR</sequence>
<organism evidence="1">
    <name type="scientific">marine sediment metagenome</name>
    <dbReference type="NCBI Taxonomy" id="412755"/>
    <lineage>
        <taxon>unclassified sequences</taxon>
        <taxon>metagenomes</taxon>
        <taxon>ecological metagenomes</taxon>
    </lineage>
</organism>
<dbReference type="AlphaFoldDB" id="A0A0F9MRB8"/>
<reference evidence="1" key="1">
    <citation type="journal article" date="2015" name="Nature">
        <title>Complex archaea that bridge the gap between prokaryotes and eukaryotes.</title>
        <authorList>
            <person name="Spang A."/>
            <person name="Saw J.H."/>
            <person name="Jorgensen S.L."/>
            <person name="Zaremba-Niedzwiedzka K."/>
            <person name="Martijn J."/>
            <person name="Lind A.E."/>
            <person name="van Eijk R."/>
            <person name="Schleper C."/>
            <person name="Guy L."/>
            <person name="Ettema T.J."/>
        </authorList>
    </citation>
    <scope>NUCLEOTIDE SEQUENCE</scope>
</reference>
<accession>A0A0F9MRB8</accession>
<comment type="caution">
    <text evidence="1">The sequence shown here is derived from an EMBL/GenBank/DDBJ whole genome shotgun (WGS) entry which is preliminary data.</text>
</comment>
<protein>
    <submittedName>
        <fullName evidence="1">Uncharacterized protein</fullName>
    </submittedName>
</protein>
<proteinExistence type="predicted"/>
<name>A0A0F9MRB8_9ZZZZ</name>
<evidence type="ECO:0000313" key="1">
    <source>
        <dbReference type="EMBL" id="KKN01937.1"/>
    </source>
</evidence>